<dbReference type="OrthoDB" id="2392539at2759"/>
<dbReference type="InterPro" id="IPR000315">
    <property type="entry name" value="Znf_B-box"/>
</dbReference>
<dbReference type="PROSITE" id="PS51886">
    <property type="entry name" value="TLDC"/>
    <property type="match status" value="1"/>
</dbReference>
<evidence type="ECO:0000259" key="4">
    <source>
        <dbReference type="PROSITE" id="PS51886"/>
    </source>
</evidence>
<keyword evidence="1" id="KW-0862">Zinc</keyword>
<evidence type="ECO:0000259" key="2">
    <source>
        <dbReference type="PROSITE" id="PS50089"/>
    </source>
</evidence>
<sequence length="383" mass="44953">MQYKDCNDMLICQHCKKFFNLQDRKPFLLSCGDLLCMQCYNNQKDQVQNLQIQCPFDIKHLCPVDQQIIEPMYLIRILQNYDFSCIKCDTHTQENANIYCKKEHQIICSYCWLKDPNETKVIDQAIKNQIKEKSDIFNFLSKSFNEKHQNFVQEEAHLKNDQFLMNQQTTRKIHDLQKLDQIVVVPFNIARCFHNMYLEFRRLVNEQVNNLLRISNNNALLTNKLGNIQKEVKMIYQASRDGYKSIDFHTHCDNKGPTISFILSDYGQVFGGYTSQPWTSPETRQGVKEGESFVFSLTKSTTKFVDCAVFHCKDFQIMMFGKGNKTCICIYNDSNLDSRNFCDMNHKKINQEGSEISQQNKNDYLAGNSRFNVVDLEVYEITF</sequence>
<keyword evidence="1" id="KW-0863">Zinc-finger</keyword>
<dbReference type="Proteomes" id="UP000039865">
    <property type="component" value="Unassembled WGS sequence"/>
</dbReference>
<dbReference type="SUPFAM" id="SSF57845">
    <property type="entry name" value="B-box zinc-binding domain"/>
    <property type="match status" value="1"/>
</dbReference>
<dbReference type="PROSITE" id="PS50119">
    <property type="entry name" value="ZF_BBOX"/>
    <property type="match status" value="1"/>
</dbReference>
<protein>
    <submittedName>
        <fullName evidence="5">Tldc domain-containing protein</fullName>
    </submittedName>
</protein>
<gene>
    <name evidence="5" type="primary">Contig9529.g10188</name>
    <name evidence="5" type="ORF">STYLEM_19242</name>
</gene>
<evidence type="ECO:0000256" key="1">
    <source>
        <dbReference type="PROSITE-ProRule" id="PRU00024"/>
    </source>
</evidence>
<evidence type="ECO:0000313" key="6">
    <source>
        <dbReference type="Proteomes" id="UP000039865"/>
    </source>
</evidence>
<dbReference type="PANTHER" id="PTHR23354">
    <property type="entry name" value="NUCLEOLAR PROTEIN 7/ESTROGEN RECEPTOR COACTIVATOR-RELATED"/>
    <property type="match status" value="1"/>
</dbReference>
<keyword evidence="1" id="KW-0479">Metal-binding</keyword>
<keyword evidence="6" id="KW-1185">Reference proteome</keyword>
<name>A0A078BA09_STYLE</name>
<feature type="domain" description="RING-type" evidence="2">
    <location>
        <begin position="12"/>
        <end position="57"/>
    </location>
</feature>
<dbReference type="Pfam" id="PF07534">
    <property type="entry name" value="TLD"/>
    <property type="match status" value="1"/>
</dbReference>
<feature type="domain" description="B box-type" evidence="3">
    <location>
        <begin position="88"/>
        <end position="111"/>
    </location>
</feature>
<organism evidence="5 6">
    <name type="scientific">Stylonychia lemnae</name>
    <name type="common">Ciliate</name>
    <dbReference type="NCBI Taxonomy" id="5949"/>
    <lineage>
        <taxon>Eukaryota</taxon>
        <taxon>Sar</taxon>
        <taxon>Alveolata</taxon>
        <taxon>Ciliophora</taxon>
        <taxon>Intramacronucleata</taxon>
        <taxon>Spirotrichea</taxon>
        <taxon>Stichotrichia</taxon>
        <taxon>Sporadotrichida</taxon>
        <taxon>Oxytrichidae</taxon>
        <taxon>Stylonychinae</taxon>
        <taxon>Stylonychia</taxon>
    </lineage>
</organism>
<proteinExistence type="predicted"/>
<evidence type="ECO:0000313" key="5">
    <source>
        <dbReference type="EMBL" id="CDW90102.1"/>
    </source>
</evidence>
<reference evidence="5 6" key="1">
    <citation type="submission" date="2014-06" db="EMBL/GenBank/DDBJ databases">
        <authorList>
            <person name="Swart Estienne"/>
        </authorList>
    </citation>
    <scope>NUCLEOTIDE SEQUENCE [LARGE SCALE GENOMIC DNA]</scope>
    <source>
        <strain evidence="5 6">130c</strain>
    </source>
</reference>
<dbReference type="PROSITE" id="PS50089">
    <property type="entry name" value="ZF_RING_2"/>
    <property type="match status" value="1"/>
</dbReference>
<evidence type="ECO:0000259" key="3">
    <source>
        <dbReference type="PROSITE" id="PS50119"/>
    </source>
</evidence>
<dbReference type="InParanoid" id="A0A078BA09"/>
<accession>A0A078BA09</accession>
<dbReference type="GO" id="GO:0008270">
    <property type="term" value="F:zinc ion binding"/>
    <property type="evidence" value="ECO:0007669"/>
    <property type="project" value="UniProtKB-KW"/>
</dbReference>
<dbReference type="Gene3D" id="3.30.160.60">
    <property type="entry name" value="Classic Zinc Finger"/>
    <property type="match status" value="1"/>
</dbReference>
<dbReference type="AlphaFoldDB" id="A0A078BA09"/>
<dbReference type="SMART" id="SM00584">
    <property type="entry name" value="TLDc"/>
    <property type="match status" value="1"/>
</dbReference>
<dbReference type="EMBL" id="CCKQ01018168">
    <property type="protein sequence ID" value="CDW90102.1"/>
    <property type="molecule type" value="Genomic_DNA"/>
</dbReference>
<dbReference type="CDD" id="cd19756">
    <property type="entry name" value="Bbox2"/>
    <property type="match status" value="1"/>
</dbReference>
<feature type="domain" description="TLDc" evidence="4">
    <location>
        <begin position="207"/>
        <end position="382"/>
    </location>
</feature>
<dbReference type="InterPro" id="IPR001841">
    <property type="entry name" value="Znf_RING"/>
</dbReference>
<dbReference type="InterPro" id="IPR006571">
    <property type="entry name" value="TLDc_dom"/>
</dbReference>